<reference evidence="1" key="1">
    <citation type="journal article" date="2019" name="bioRxiv">
        <title>The Genome of the Zebra Mussel, Dreissena polymorpha: A Resource for Invasive Species Research.</title>
        <authorList>
            <person name="McCartney M.A."/>
            <person name="Auch B."/>
            <person name="Kono T."/>
            <person name="Mallez S."/>
            <person name="Zhang Y."/>
            <person name="Obille A."/>
            <person name="Becker A."/>
            <person name="Abrahante J.E."/>
            <person name="Garbe J."/>
            <person name="Badalamenti J.P."/>
            <person name="Herman A."/>
            <person name="Mangelson H."/>
            <person name="Liachko I."/>
            <person name="Sullivan S."/>
            <person name="Sone E.D."/>
            <person name="Koren S."/>
            <person name="Silverstein K.A.T."/>
            <person name="Beckman K.B."/>
            <person name="Gohl D.M."/>
        </authorList>
    </citation>
    <scope>NUCLEOTIDE SEQUENCE</scope>
    <source>
        <strain evidence="1">Duluth1</strain>
        <tissue evidence="1">Whole animal</tissue>
    </source>
</reference>
<name>A0A9D4KJP6_DREPO</name>
<gene>
    <name evidence="1" type="ORF">DPMN_114545</name>
</gene>
<comment type="caution">
    <text evidence="1">The sequence shown here is derived from an EMBL/GenBank/DDBJ whole genome shotgun (WGS) entry which is preliminary data.</text>
</comment>
<accession>A0A9D4KJP6</accession>
<protein>
    <submittedName>
        <fullName evidence="1">Uncharacterized protein</fullName>
    </submittedName>
</protein>
<organism evidence="1 2">
    <name type="scientific">Dreissena polymorpha</name>
    <name type="common">Zebra mussel</name>
    <name type="synonym">Mytilus polymorpha</name>
    <dbReference type="NCBI Taxonomy" id="45954"/>
    <lineage>
        <taxon>Eukaryota</taxon>
        <taxon>Metazoa</taxon>
        <taxon>Spiralia</taxon>
        <taxon>Lophotrochozoa</taxon>
        <taxon>Mollusca</taxon>
        <taxon>Bivalvia</taxon>
        <taxon>Autobranchia</taxon>
        <taxon>Heteroconchia</taxon>
        <taxon>Euheterodonta</taxon>
        <taxon>Imparidentia</taxon>
        <taxon>Neoheterodontei</taxon>
        <taxon>Myida</taxon>
        <taxon>Dreissenoidea</taxon>
        <taxon>Dreissenidae</taxon>
        <taxon>Dreissena</taxon>
    </lineage>
</organism>
<dbReference type="AlphaFoldDB" id="A0A9D4KJP6"/>
<proteinExistence type="predicted"/>
<dbReference type="EMBL" id="JAIWYP010000004">
    <property type="protein sequence ID" value="KAH3841088.1"/>
    <property type="molecule type" value="Genomic_DNA"/>
</dbReference>
<dbReference type="Proteomes" id="UP000828390">
    <property type="component" value="Unassembled WGS sequence"/>
</dbReference>
<keyword evidence="2" id="KW-1185">Reference proteome</keyword>
<sequence length="96" mass="11376">MLTSRHRGEHTLTPCIWNQELTRSLQEPQHLSLSLSRKNTYQVVSTPWWTVCLANISSFRRFGHFLRKLPTRFVSRSVIHWSTCLRPETTTDFLFT</sequence>
<reference evidence="1" key="2">
    <citation type="submission" date="2020-11" db="EMBL/GenBank/DDBJ databases">
        <authorList>
            <person name="McCartney M.A."/>
            <person name="Auch B."/>
            <person name="Kono T."/>
            <person name="Mallez S."/>
            <person name="Becker A."/>
            <person name="Gohl D.M."/>
            <person name="Silverstein K.A.T."/>
            <person name="Koren S."/>
            <person name="Bechman K.B."/>
            <person name="Herman A."/>
            <person name="Abrahante J.E."/>
            <person name="Garbe J."/>
        </authorList>
    </citation>
    <scope>NUCLEOTIDE SEQUENCE</scope>
    <source>
        <strain evidence="1">Duluth1</strain>
        <tissue evidence="1">Whole animal</tissue>
    </source>
</reference>
<evidence type="ECO:0000313" key="2">
    <source>
        <dbReference type="Proteomes" id="UP000828390"/>
    </source>
</evidence>
<evidence type="ECO:0000313" key="1">
    <source>
        <dbReference type="EMBL" id="KAH3841088.1"/>
    </source>
</evidence>